<dbReference type="VEuPathDB" id="VectorBase:GPPI018644"/>
<keyword evidence="2" id="KW-1185">Reference proteome</keyword>
<accession>A0A1B0B4L4</accession>
<dbReference type="Proteomes" id="UP000092460">
    <property type="component" value="Unassembled WGS sequence"/>
</dbReference>
<protein>
    <submittedName>
        <fullName evidence="1">Uncharacterized protein</fullName>
    </submittedName>
</protein>
<evidence type="ECO:0000313" key="1">
    <source>
        <dbReference type="EnsemblMetazoa" id="GPPI018644-PA"/>
    </source>
</evidence>
<proteinExistence type="predicted"/>
<reference evidence="1" key="2">
    <citation type="submission" date="2020-05" db="UniProtKB">
        <authorList>
            <consortium name="EnsemblMetazoa"/>
        </authorList>
    </citation>
    <scope>IDENTIFICATION</scope>
    <source>
        <strain evidence="1">IAEA</strain>
    </source>
</reference>
<name>A0A1B0B4L4_9MUSC</name>
<dbReference type="EMBL" id="JXJN01008354">
    <property type="status" value="NOT_ANNOTATED_CDS"/>
    <property type="molecule type" value="Genomic_DNA"/>
</dbReference>
<evidence type="ECO:0000313" key="2">
    <source>
        <dbReference type="Proteomes" id="UP000092460"/>
    </source>
</evidence>
<dbReference type="AlphaFoldDB" id="A0A1B0B4L4"/>
<dbReference type="EnsemblMetazoa" id="GPPI018644-RA">
    <property type="protein sequence ID" value="GPPI018644-PA"/>
    <property type="gene ID" value="GPPI018644"/>
</dbReference>
<sequence>MRKALKILAGSTNPSEGTIQKINGTYQNNRREYQLFVGQTECVNLSSMVTITCRPPVCPRSTPSTTTVFKSANTVLLVSRPQFKVMVMDDSPDICERTFERPESHELRVEKSSVHYSTVIASMEAKLICGSGC</sequence>
<reference evidence="2" key="1">
    <citation type="submission" date="2015-01" db="EMBL/GenBank/DDBJ databases">
        <authorList>
            <person name="Aksoy S."/>
            <person name="Warren W."/>
            <person name="Wilson R.K."/>
        </authorList>
    </citation>
    <scope>NUCLEOTIDE SEQUENCE [LARGE SCALE GENOMIC DNA]</scope>
    <source>
        <strain evidence="2">IAEA</strain>
    </source>
</reference>
<organism evidence="1 2">
    <name type="scientific">Glossina palpalis gambiensis</name>
    <dbReference type="NCBI Taxonomy" id="67801"/>
    <lineage>
        <taxon>Eukaryota</taxon>
        <taxon>Metazoa</taxon>
        <taxon>Ecdysozoa</taxon>
        <taxon>Arthropoda</taxon>
        <taxon>Hexapoda</taxon>
        <taxon>Insecta</taxon>
        <taxon>Pterygota</taxon>
        <taxon>Neoptera</taxon>
        <taxon>Endopterygota</taxon>
        <taxon>Diptera</taxon>
        <taxon>Brachycera</taxon>
        <taxon>Muscomorpha</taxon>
        <taxon>Hippoboscoidea</taxon>
        <taxon>Glossinidae</taxon>
        <taxon>Glossina</taxon>
    </lineage>
</organism>